<evidence type="ECO:0000256" key="4">
    <source>
        <dbReference type="ARBA" id="ARBA00022475"/>
    </source>
</evidence>
<evidence type="ECO:0000256" key="12">
    <source>
        <dbReference type="ARBA" id="ARBA00023012"/>
    </source>
</evidence>
<comment type="catalytic activity">
    <reaction evidence="1">
        <text>ATP + protein L-histidine = ADP + protein N-phospho-L-histidine.</text>
        <dbReference type="EC" id="2.7.13.3"/>
    </reaction>
</comment>
<evidence type="ECO:0000256" key="6">
    <source>
        <dbReference type="ARBA" id="ARBA00022679"/>
    </source>
</evidence>
<dbReference type="InterPro" id="IPR005467">
    <property type="entry name" value="His_kinase_dom"/>
</dbReference>
<dbReference type="Pfam" id="PF00512">
    <property type="entry name" value="HisKA"/>
    <property type="match status" value="1"/>
</dbReference>
<evidence type="ECO:0000256" key="15">
    <source>
        <dbReference type="SAM" id="MobiDB-lite"/>
    </source>
</evidence>
<feature type="domain" description="Histidine kinase" evidence="17">
    <location>
        <begin position="317"/>
        <end position="534"/>
    </location>
</feature>
<dbReference type="PANTHER" id="PTHR43547">
    <property type="entry name" value="TWO-COMPONENT HISTIDINE KINASE"/>
    <property type="match status" value="1"/>
</dbReference>
<dbReference type="GO" id="GO:0005886">
    <property type="term" value="C:plasma membrane"/>
    <property type="evidence" value="ECO:0007669"/>
    <property type="project" value="UniProtKB-SubCell"/>
</dbReference>
<keyword evidence="20" id="KW-1185">Reference proteome</keyword>
<dbReference type="GO" id="GO:0000155">
    <property type="term" value="F:phosphorelay sensor kinase activity"/>
    <property type="evidence" value="ECO:0007669"/>
    <property type="project" value="InterPro"/>
</dbReference>
<keyword evidence="7 16" id="KW-0812">Transmembrane</keyword>
<dbReference type="NCBIfam" id="NF040691">
    <property type="entry name" value="MtrAB_MtrB"/>
    <property type="match status" value="1"/>
</dbReference>
<feature type="region of interest" description="Disordered" evidence="15">
    <location>
        <begin position="534"/>
        <end position="577"/>
    </location>
</feature>
<dbReference type="InterPro" id="IPR036890">
    <property type="entry name" value="HATPase_C_sf"/>
</dbReference>
<dbReference type="EC" id="2.7.13.3" evidence="3"/>
<protein>
    <recommendedName>
        <fullName evidence="14">Sensor histidine kinase MtrB</fullName>
        <ecNumber evidence="3">2.7.13.3</ecNumber>
    </recommendedName>
</protein>
<evidence type="ECO:0000256" key="1">
    <source>
        <dbReference type="ARBA" id="ARBA00000085"/>
    </source>
</evidence>
<keyword evidence="12" id="KW-0902">Two-component regulatory system</keyword>
<dbReference type="InterPro" id="IPR003660">
    <property type="entry name" value="HAMP_dom"/>
</dbReference>
<evidence type="ECO:0000256" key="7">
    <source>
        <dbReference type="ARBA" id="ARBA00022692"/>
    </source>
</evidence>
<organism evidence="19 20">
    <name type="scientific">Halostreptopolyspora alba</name>
    <dbReference type="NCBI Taxonomy" id="2487137"/>
    <lineage>
        <taxon>Bacteria</taxon>
        <taxon>Bacillati</taxon>
        <taxon>Actinomycetota</taxon>
        <taxon>Actinomycetes</taxon>
        <taxon>Streptosporangiales</taxon>
        <taxon>Nocardiopsidaceae</taxon>
        <taxon>Halostreptopolyspora</taxon>
    </lineage>
</organism>
<feature type="region of interest" description="Disordered" evidence="15">
    <location>
        <begin position="1"/>
        <end position="23"/>
    </location>
</feature>
<dbReference type="EMBL" id="RJMB01000033">
    <property type="protein sequence ID" value="RNL81530.1"/>
    <property type="molecule type" value="Genomic_DNA"/>
</dbReference>
<dbReference type="CDD" id="cd00075">
    <property type="entry name" value="HATPase"/>
    <property type="match status" value="1"/>
</dbReference>
<keyword evidence="11 16" id="KW-1133">Transmembrane helix</keyword>
<dbReference type="FunFam" id="3.30.565.10:FF:000013">
    <property type="entry name" value="Two-component sensor histidine kinase"/>
    <property type="match status" value="1"/>
</dbReference>
<keyword evidence="9 19" id="KW-0418">Kinase</keyword>
<dbReference type="Proteomes" id="UP000269198">
    <property type="component" value="Unassembled WGS sequence"/>
</dbReference>
<keyword evidence="10" id="KW-0067">ATP-binding</keyword>
<dbReference type="Pfam" id="PF02518">
    <property type="entry name" value="HATPase_c"/>
    <property type="match status" value="1"/>
</dbReference>
<dbReference type="PROSITE" id="PS50109">
    <property type="entry name" value="HIS_KIN"/>
    <property type="match status" value="1"/>
</dbReference>
<dbReference type="CDD" id="cd00082">
    <property type="entry name" value="HisKA"/>
    <property type="match status" value="1"/>
</dbReference>
<dbReference type="Gene3D" id="1.10.287.130">
    <property type="match status" value="1"/>
</dbReference>
<dbReference type="Gene3D" id="3.30.565.10">
    <property type="entry name" value="Histidine kinase-like ATPase, C-terminal domain"/>
    <property type="match status" value="1"/>
</dbReference>
<evidence type="ECO:0000256" key="10">
    <source>
        <dbReference type="ARBA" id="ARBA00022840"/>
    </source>
</evidence>
<feature type="domain" description="HAMP" evidence="18">
    <location>
        <begin position="250"/>
        <end position="302"/>
    </location>
</feature>
<keyword evidence="8" id="KW-0547">Nucleotide-binding</keyword>
<accession>A0A3N0E135</accession>
<gene>
    <name evidence="19" type="ORF">EFW17_22095</name>
</gene>
<keyword evidence="4" id="KW-1003">Cell membrane</keyword>
<dbReference type="OrthoDB" id="9786919at2"/>
<evidence type="ECO:0000259" key="17">
    <source>
        <dbReference type="PROSITE" id="PS50109"/>
    </source>
</evidence>
<feature type="transmembrane region" description="Helical" evidence="16">
    <location>
        <begin position="230"/>
        <end position="248"/>
    </location>
</feature>
<dbReference type="PANTHER" id="PTHR43547:SF2">
    <property type="entry name" value="HYBRID SIGNAL TRANSDUCTION HISTIDINE KINASE C"/>
    <property type="match status" value="1"/>
</dbReference>
<evidence type="ECO:0000256" key="11">
    <source>
        <dbReference type="ARBA" id="ARBA00022989"/>
    </source>
</evidence>
<dbReference type="InterPro" id="IPR036097">
    <property type="entry name" value="HisK_dim/P_sf"/>
</dbReference>
<dbReference type="GO" id="GO:0005524">
    <property type="term" value="F:ATP binding"/>
    <property type="evidence" value="ECO:0007669"/>
    <property type="project" value="UniProtKB-KW"/>
</dbReference>
<dbReference type="SUPFAM" id="SSF47384">
    <property type="entry name" value="Homodimeric domain of signal transducing histidine kinase"/>
    <property type="match status" value="1"/>
</dbReference>
<keyword evidence="5" id="KW-0597">Phosphoprotein</keyword>
<dbReference type="SUPFAM" id="SSF158472">
    <property type="entry name" value="HAMP domain-like"/>
    <property type="match status" value="1"/>
</dbReference>
<dbReference type="PROSITE" id="PS50885">
    <property type="entry name" value="HAMP"/>
    <property type="match status" value="1"/>
</dbReference>
<evidence type="ECO:0000313" key="20">
    <source>
        <dbReference type="Proteomes" id="UP000269198"/>
    </source>
</evidence>
<dbReference type="InterPro" id="IPR004358">
    <property type="entry name" value="Sig_transdc_His_kin-like_C"/>
</dbReference>
<dbReference type="SMART" id="SM00387">
    <property type="entry name" value="HATPase_c"/>
    <property type="match status" value="1"/>
</dbReference>
<dbReference type="InterPro" id="IPR003594">
    <property type="entry name" value="HATPase_dom"/>
</dbReference>
<dbReference type="Pfam" id="PF00672">
    <property type="entry name" value="HAMP"/>
    <property type="match status" value="1"/>
</dbReference>
<dbReference type="SUPFAM" id="SSF55874">
    <property type="entry name" value="ATPase domain of HSP90 chaperone/DNA topoisomerase II/histidine kinase"/>
    <property type="match status" value="1"/>
</dbReference>
<dbReference type="PRINTS" id="PR00344">
    <property type="entry name" value="BCTRLSENSOR"/>
</dbReference>
<evidence type="ECO:0000256" key="5">
    <source>
        <dbReference type="ARBA" id="ARBA00022553"/>
    </source>
</evidence>
<evidence type="ECO:0000313" key="19">
    <source>
        <dbReference type="EMBL" id="RNL81530.1"/>
    </source>
</evidence>
<evidence type="ECO:0000259" key="18">
    <source>
        <dbReference type="PROSITE" id="PS50885"/>
    </source>
</evidence>
<name>A0A3N0E135_9ACTN</name>
<dbReference type="CDD" id="cd06225">
    <property type="entry name" value="HAMP"/>
    <property type="match status" value="1"/>
</dbReference>
<sequence>MTTGTGDANEANPLESEEAAHSRRQQVGALLRGGYLVAQRAARGLVRAVHSRWRRSLQLRVVSTTLVISAAVTAVLGFFLIQQVQSGLLDAKEDAALSDHKAGLSYALNVMQDADPAEQDVQLEQVAEDLSARSGTTGMYEVVIIPSTEGARGWATIENERASVPNRLREEVRSSTELESQYLTYTEIVRDDSTEPALAVGAQLSHTFELYYLFPLENEQRTLALVQNTMVFAATALIISFAVIAFLVTRQVVSPVRRAASSADKLASGELSERMKVRGEDDLARLATSFNDMAGNLQEKIHELEELSKVQRQFVSDVSHELRTPLSTIRMAGDVLYEDREDLDPAMGRSVELLQSQLERFEELLGDLLEISRHDAGAATLTIESVDIRDSVLKAVSDSEQIAERRGIKVVLRLPAEPCTAEFDQRRINRILRNLIVNAIEHSEGKDVIVTAAGDRDAVAVAVRDFGVGLKEGEEHLCFDRFWRADPARARTTGGTGLGLSIAKEDAQLHGGWLQAWGAPGKGSQFRLSLPRESGAELRGSPLPLAPPEMAIGRARSAQPSPSADLDSTRSGGGMDA</sequence>
<dbReference type="FunFam" id="1.10.287.130:FF:000010">
    <property type="entry name" value="Two-component sensor histidine kinase"/>
    <property type="match status" value="1"/>
</dbReference>
<dbReference type="SMART" id="SM00304">
    <property type="entry name" value="HAMP"/>
    <property type="match status" value="1"/>
</dbReference>
<evidence type="ECO:0000256" key="2">
    <source>
        <dbReference type="ARBA" id="ARBA00004651"/>
    </source>
</evidence>
<comment type="caution">
    <text evidence="19">The sequence shown here is derived from an EMBL/GenBank/DDBJ whole genome shotgun (WGS) entry which is preliminary data.</text>
</comment>
<keyword evidence="6" id="KW-0808">Transferase</keyword>
<evidence type="ECO:0000256" key="13">
    <source>
        <dbReference type="ARBA" id="ARBA00023136"/>
    </source>
</evidence>
<comment type="subcellular location">
    <subcellularLocation>
        <location evidence="2">Cell membrane</location>
        <topology evidence="2">Multi-pass membrane protein</topology>
    </subcellularLocation>
</comment>
<feature type="transmembrane region" description="Helical" evidence="16">
    <location>
        <begin position="61"/>
        <end position="81"/>
    </location>
</feature>
<dbReference type="AlphaFoldDB" id="A0A3N0E135"/>
<evidence type="ECO:0000256" key="9">
    <source>
        <dbReference type="ARBA" id="ARBA00022777"/>
    </source>
</evidence>
<dbReference type="Gene3D" id="6.10.340.10">
    <property type="match status" value="1"/>
</dbReference>
<keyword evidence="13 16" id="KW-0472">Membrane</keyword>
<dbReference type="RefSeq" id="WP_123203369.1">
    <property type="nucleotide sequence ID" value="NZ_RJMB01000033.1"/>
</dbReference>
<evidence type="ECO:0000256" key="14">
    <source>
        <dbReference type="ARBA" id="ARBA00035305"/>
    </source>
</evidence>
<dbReference type="InterPro" id="IPR003661">
    <property type="entry name" value="HisK_dim/P_dom"/>
</dbReference>
<proteinExistence type="predicted"/>
<evidence type="ECO:0000256" key="8">
    <source>
        <dbReference type="ARBA" id="ARBA00022741"/>
    </source>
</evidence>
<dbReference type="SMART" id="SM00388">
    <property type="entry name" value="HisKA"/>
    <property type="match status" value="1"/>
</dbReference>
<dbReference type="InterPro" id="IPR047669">
    <property type="entry name" value="MtrAB_MtrB"/>
</dbReference>
<evidence type="ECO:0000256" key="16">
    <source>
        <dbReference type="SAM" id="Phobius"/>
    </source>
</evidence>
<reference evidence="19 20" key="1">
    <citation type="submission" date="2018-11" db="EMBL/GenBank/DDBJ databases">
        <title>The genome draft of YIM 96095.</title>
        <authorList>
            <person name="Tang S.-K."/>
            <person name="Chunyu W.-X."/>
            <person name="Feng Y.-Z."/>
        </authorList>
    </citation>
    <scope>NUCLEOTIDE SEQUENCE [LARGE SCALE GENOMIC DNA]</scope>
    <source>
        <strain evidence="19 20">YIM 96095</strain>
    </source>
</reference>
<evidence type="ECO:0000256" key="3">
    <source>
        <dbReference type="ARBA" id="ARBA00012438"/>
    </source>
</evidence>